<protein>
    <submittedName>
        <fullName evidence="4">Biotin synthase</fullName>
        <ecNumber evidence="4">2.8.1.6</ecNumber>
    </submittedName>
</protein>
<dbReference type="Pfam" id="PF06968">
    <property type="entry name" value="BATS"/>
    <property type="match status" value="1"/>
</dbReference>
<evidence type="ECO:0000256" key="1">
    <source>
        <dbReference type="ARBA" id="ARBA00001966"/>
    </source>
</evidence>
<evidence type="ECO:0000256" key="2">
    <source>
        <dbReference type="ARBA" id="ARBA00022485"/>
    </source>
</evidence>
<dbReference type="PANTHER" id="PTHR22976:SF2">
    <property type="entry name" value="BIOTIN SYNTHASE, MITOCHONDRIAL"/>
    <property type="match status" value="1"/>
</dbReference>
<dbReference type="GO" id="GO:0051539">
    <property type="term" value="F:4 iron, 4 sulfur cluster binding"/>
    <property type="evidence" value="ECO:0007669"/>
    <property type="project" value="UniProtKB-KW"/>
</dbReference>
<evidence type="ECO:0000313" key="5">
    <source>
        <dbReference type="Proteomes" id="UP000251197"/>
    </source>
</evidence>
<dbReference type="GO" id="GO:0004076">
    <property type="term" value="F:biotin synthase activity"/>
    <property type="evidence" value="ECO:0007669"/>
    <property type="project" value="UniProtKB-EC"/>
</dbReference>
<keyword evidence="4" id="KW-0808">Transferase</keyword>
<dbReference type="Gene3D" id="3.20.20.70">
    <property type="entry name" value="Aldolase class I"/>
    <property type="match status" value="1"/>
</dbReference>
<sequence>MFYGGANSIFYGCKLLTTPNPEEDKDLQLFRKLGLNPQQITTEMGDNEHQQQLAGQILNADTDNYYNAAVL</sequence>
<comment type="cofactor">
    <cofactor evidence="1">
        <name>[4Fe-4S] cluster</name>
        <dbReference type="ChEBI" id="CHEBI:49883"/>
    </cofactor>
</comment>
<evidence type="ECO:0000259" key="3">
    <source>
        <dbReference type="Pfam" id="PF06968"/>
    </source>
</evidence>
<dbReference type="EMBL" id="UAVU01000003">
    <property type="protein sequence ID" value="SQA96615.1"/>
    <property type="molecule type" value="Genomic_DNA"/>
</dbReference>
<evidence type="ECO:0000313" key="4">
    <source>
        <dbReference type="EMBL" id="SQA96615.1"/>
    </source>
</evidence>
<name>A0A2X2TBA2_9ENTR</name>
<dbReference type="InterPro" id="IPR002684">
    <property type="entry name" value="Biotin_synth/BioAB"/>
</dbReference>
<dbReference type="GO" id="GO:0051537">
    <property type="term" value="F:2 iron, 2 sulfur cluster binding"/>
    <property type="evidence" value="ECO:0007669"/>
    <property type="project" value="TreeGrafter"/>
</dbReference>
<keyword evidence="2" id="KW-0408">Iron</keyword>
<keyword evidence="2" id="KW-0411">Iron-sulfur</keyword>
<feature type="domain" description="Biotin and thiamin synthesis-associated" evidence="3">
    <location>
        <begin position="1"/>
        <end position="36"/>
    </location>
</feature>
<dbReference type="InterPro" id="IPR010722">
    <property type="entry name" value="BATS_dom"/>
</dbReference>
<dbReference type="PANTHER" id="PTHR22976">
    <property type="entry name" value="BIOTIN SYNTHASE"/>
    <property type="match status" value="1"/>
</dbReference>
<dbReference type="EC" id="2.8.1.6" evidence="4"/>
<keyword evidence="2" id="KW-0004">4Fe-4S</keyword>
<dbReference type="Proteomes" id="UP000251197">
    <property type="component" value="Unassembled WGS sequence"/>
</dbReference>
<gene>
    <name evidence="4" type="primary">bioB_1</name>
    <name evidence="4" type="ORF">NCTC12120_00372</name>
</gene>
<dbReference type="AlphaFoldDB" id="A0A2X2TBA2"/>
<dbReference type="InterPro" id="IPR013785">
    <property type="entry name" value="Aldolase_TIM"/>
</dbReference>
<organism evidence="4 5">
    <name type="scientific">Cedecea neteri</name>
    <dbReference type="NCBI Taxonomy" id="158822"/>
    <lineage>
        <taxon>Bacteria</taxon>
        <taxon>Pseudomonadati</taxon>
        <taxon>Pseudomonadota</taxon>
        <taxon>Gammaproteobacteria</taxon>
        <taxon>Enterobacterales</taxon>
        <taxon>Enterobacteriaceae</taxon>
        <taxon>Cedecea</taxon>
    </lineage>
</organism>
<accession>A0A2X2TBA2</accession>
<dbReference type="GO" id="GO:0009102">
    <property type="term" value="P:biotin biosynthetic process"/>
    <property type="evidence" value="ECO:0007669"/>
    <property type="project" value="InterPro"/>
</dbReference>
<reference evidence="4 5" key="1">
    <citation type="submission" date="2018-06" db="EMBL/GenBank/DDBJ databases">
        <authorList>
            <consortium name="Pathogen Informatics"/>
            <person name="Doyle S."/>
        </authorList>
    </citation>
    <scope>NUCLEOTIDE SEQUENCE [LARGE SCALE GENOMIC DNA]</scope>
    <source>
        <strain evidence="4 5">NCTC12120</strain>
    </source>
</reference>
<keyword evidence="2" id="KW-0479">Metal-binding</keyword>
<proteinExistence type="predicted"/>